<keyword evidence="5 7" id="KW-0560">Oxidoreductase</keyword>
<dbReference type="NCBIfam" id="TIGR03383">
    <property type="entry name" value="urate_oxi"/>
    <property type="match status" value="1"/>
</dbReference>
<dbReference type="FunFam" id="3.10.270.10:FF:000001">
    <property type="entry name" value="Uricase"/>
    <property type="match status" value="1"/>
</dbReference>
<dbReference type="SUPFAM" id="SSF55620">
    <property type="entry name" value="Tetrahydrobiopterin biosynthesis enzymes-like"/>
    <property type="match status" value="2"/>
</dbReference>
<dbReference type="PIRSF" id="PIRSF000241">
    <property type="entry name" value="Urate_oxidase"/>
    <property type="match status" value="1"/>
</dbReference>
<dbReference type="Gene3D" id="3.10.270.10">
    <property type="entry name" value="Urate Oxidase"/>
    <property type="match status" value="1"/>
</dbReference>
<feature type="binding site" evidence="9">
    <location>
        <position position="230"/>
    </location>
    <ligand>
        <name>5-hydroxyisourate</name>
        <dbReference type="ChEBI" id="CHEBI:18072"/>
    </ligand>
</feature>
<feature type="binding site" evidence="9">
    <location>
        <position position="256"/>
    </location>
    <ligand>
        <name>O2</name>
        <dbReference type="ChEBI" id="CHEBI:15379"/>
    </ligand>
</feature>
<organism evidence="11 12">
    <name type="scientific">Neolecta irregularis (strain DAH-3)</name>
    <dbReference type="NCBI Taxonomy" id="1198029"/>
    <lineage>
        <taxon>Eukaryota</taxon>
        <taxon>Fungi</taxon>
        <taxon>Dikarya</taxon>
        <taxon>Ascomycota</taxon>
        <taxon>Taphrinomycotina</taxon>
        <taxon>Neolectales</taxon>
        <taxon>Neolectaceae</taxon>
        <taxon>Neolecta</taxon>
    </lineage>
</organism>
<evidence type="ECO:0000313" key="11">
    <source>
        <dbReference type="EMBL" id="OLL25169.1"/>
    </source>
</evidence>
<evidence type="ECO:0000256" key="2">
    <source>
        <dbReference type="ARBA" id="ARBA00004831"/>
    </source>
</evidence>
<evidence type="ECO:0000256" key="5">
    <source>
        <dbReference type="ARBA" id="ARBA00023002"/>
    </source>
</evidence>
<feature type="binding site" evidence="9">
    <location>
        <position position="60"/>
    </location>
    <ligand>
        <name>urate</name>
        <dbReference type="ChEBI" id="CHEBI:17775"/>
    </ligand>
</feature>
<dbReference type="GO" id="GO:0006145">
    <property type="term" value="P:purine nucleobase catabolic process"/>
    <property type="evidence" value="ECO:0007669"/>
    <property type="project" value="TreeGrafter"/>
</dbReference>
<comment type="function">
    <text evidence="7 10">Catalyzes the oxidation of uric acid to 5-hydroxyisourate, which is further processed to form (S)-allantoin.</text>
</comment>
<evidence type="ECO:0000256" key="10">
    <source>
        <dbReference type="RuleBase" id="RU004455"/>
    </source>
</evidence>
<protein>
    <recommendedName>
        <fullName evidence="7 10">Uricase</fullName>
        <ecNumber evidence="7 10">1.7.3.3</ecNumber>
    </recommendedName>
    <alternativeName>
        <fullName evidence="7">Urate oxidase</fullName>
    </alternativeName>
</protein>
<feature type="binding site" evidence="9">
    <location>
        <position position="161"/>
    </location>
    <ligand>
        <name>urate</name>
        <dbReference type="ChEBI" id="CHEBI:17775"/>
    </ligand>
</feature>
<feature type="binding site" evidence="9">
    <location>
        <position position="256"/>
    </location>
    <ligand>
        <name>urate</name>
        <dbReference type="ChEBI" id="CHEBI:17775"/>
    </ligand>
</feature>
<evidence type="ECO:0000256" key="6">
    <source>
        <dbReference type="ARBA" id="ARBA00023140"/>
    </source>
</evidence>
<feature type="binding site" evidence="9">
    <location>
        <position position="178"/>
    </location>
    <ligand>
        <name>urate</name>
        <dbReference type="ChEBI" id="CHEBI:17775"/>
    </ligand>
</feature>
<dbReference type="PANTHER" id="PTHR42874">
    <property type="entry name" value="URICASE"/>
    <property type="match status" value="1"/>
</dbReference>
<feature type="binding site" evidence="9">
    <location>
        <position position="178"/>
    </location>
    <ligand>
        <name>5-hydroxyisourate</name>
        <dbReference type="ChEBI" id="CHEBI:18072"/>
    </ligand>
</feature>
<feature type="binding site" evidence="9">
    <location>
        <position position="60"/>
    </location>
    <ligand>
        <name>5-hydroxyisourate</name>
        <dbReference type="ChEBI" id="CHEBI:18072"/>
    </ligand>
</feature>
<keyword evidence="6 7" id="KW-0576">Peroxisome</keyword>
<dbReference type="EC" id="1.7.3.3" evidence="7 10"/>
<evidence type="ECO:0000256" key="1">
    <source>
        <dbReference type="ARBA" id="ARBA00004275"/>
    </source>
</evidence>
<comment type="caution">
    <text evidence="11">The sequence shown here is derived from an EMBL/GenBank/DDBJ whole genome shotgun (WGS) entry which is preliminary data.</text>
</comment>
<dbReference type="OMA" id="ATMYKMS"/>
<dbReference type="PANTHER" id="PTHR42874:SF1">
    <property type="entry name" value="URICASE"/>
    <property type="match status" value="1"/>
</dbReference>
<reference evidence="11 12" key="1">
    <citation type="submission" date="2016-04" db="EMBL/GenBank/DDBJ databases">
        <title>Evolutionary innovation and constraint leading to complex multicellularity in the Ascomycota.</title>
        <authorList>
            <person name="Cisse O."/>
            <person name="Nguyen A."/>
            <person name="Hewitt D.A."/>
            <person name="Jedd G."/>
            <person name="Stajich J.E."/>
        </authorList>
    </citation>
    <scope>NUCLEOTIDE SEQUENCE [LARGE SCALE GENOMIC DNA]</scope>
    <source>
        <strain evidence="11 12">DAH-3</strain>
    </source>
</reference>
<dbReference type="UniPathway" id="UPA00394">
    <property type="reaction ID" value="UER00650"/>
</dbReference>
<dbReference type="GO" id="GO:0005777">
    <property type="term" value="C:peroxisome"/>
    <property type="evidence" value="ECO:0007669"/>
    <property type="project" value="UniProtKB-SubCell"/>
</dbReference>
<evidence type="ECO:0000313" key="12">
    <source>
        <dbReference type="Proteomes" id="UP000186594"/>
    </source>
</evidence>
<evidence type="ECO:0000256" key="4">
    <source>
        <dbReference type="ARBA" id="ARBA00022631"/>
    </source>
</evidence>
<comment type="similarity">
    <text evidence="3 7 10">Belongs to the uricase family.</text>
</comment>
<keyword evidence="12" id="KW-1185">Reference proteome</keyword>
<gene>
    <name evidence="11" type="ORF">NEOLI_003854</name>
</gene>
<comment type="catalytic activity">
    <reaction evidence="7 10">
        <text>urate + O2 + H2O = 5-hydroxyisourate + H2O2</text>
        <dbReference type="Rhea" id="RHEA:21368"/>
        <dbReference type="ChEBI" id="CHEBI:15377"/>
        <dbReference type="ChEBI" id="CHEBI:15379"/>
        <dbReference type="ChEBI" id="CHEBI:16240"/>
        <dbReference type="ChEBI" id="CHEBI:17775"/>
        <dbReference type="ChEBI" id="CHEBI:18072"/>
        <dbReference type="EC" id="1.7.3.3"/>
    </reaction>
</comment>
<dbReference type="InterPro" id="IPR002042">
    <property type="entry name" value="Uricase"/>
</dbReference>
<dbReference type="OrthoDB" id="9992118at2759"/>
<dbReference type="PRINTS" id="PR00093">
    <property type="entry name" value="URICASE"/>
</dbReference>
<feature type="binding site" evidence="9">
    <location>
        <position position="161"/>
    </location>
    <ligand>
        <name>5-hydroxyisourate</name>
        <dbReference type="ChEBI" id="CHEBI:18072"/>
    </ligand>
</feature>
<feature type="binding site" evidence="9">
    <location>
        <position position="59"/>
    </location>
    <ligand>
        <name>urate</name>
        <dbReference type="ChEBI" id="CHEBI:17775"/>
    </ligand>
</feature>
<dbReference type="EMBL" id="LXFE01000481">
    <property type="protein sequence ID" value="OLL25169.1"/>
    <property type="molecule type" value="Genomic_DNA"/>
</dbReference>
<comment type="subcellular location">
    <subcellularLocation>
        <location evidence="1 7">Peroxisome</location>
    </subcellularLocation>
</comment>
<keyword evidence="4 7" id="KW-0659">Purine metabolism</keyword>
<dbReference type="STRING" id="1198029.A0A1U7LRB4"/>
<accession>A0A1U7LRB4</accession>
<proteinExistence type="inferred from homology"/>
<dbReference type="Proteomes" id="UP000186594">
    <property type="component" value="Unassembled WGS sequence"/>
</dbReference>
<comment type="pathway">
    <text evidence="2 7">Purine metabolism; urate degradation; (S)-allantoin from urate: step 1/3.</text>
</comment>
<evidence type="ECO:0000256" key="7">
    <source>
        <dbReference type="PIRNR" id="PIRNR000241"/>
    </source>
</evidence>
<feature type="binding site" evidence="9">
    <location>
        <position position="256"/>
    </location>
    <ligand>
        <name>5-hydroxyisourate</name>
        <dbReference type="ChEBI" id="CHEBI:18072"/>
    </ligand>
</feature>
<evidence type="ECO:0000256" key="9">
    <source>
        <dbReference type="PIRSR" id="PIRSR000241-2"/>
    </source>
</evidence>
<feature type="active site" description="Charge relay system" evidence="8">
    <location>
        <position position="10"/>
    </location>
</feature>
<sequence length="301" mass="34154">MSVKQASYGKDFVRVLKVIREAEGKQTVVEMTVRTLLSVDTDEFKKSYTEGDNSLVIATDTQKNTVNVLAKQHDVQCPEVFATIVANHFVEKYSHIHVAEVSIIQNRWSRMIIDGKSHPHSFYRDGNDVRSALVTVDDKKGITIKSGIKGLLVLKSTGSAFYGFHRDELTTLAETNDRIFSTKVDCQLLWNKFWTLDEVKLMKNEFMRGWNVARDVTMRIFATDESASVQNTLYKMCCDILRQVMKVEEVNYSLPNKHYVNVDLKPFGLRNEGKEAEVFLPLAHPSGLITATVARKSQGKI</sequence>
<feature type="active site" description="Charge relay system" evidence="8">
    <location>
        <position position="59"/>
    </location>
</feature>
<dbReference type="GO" id="GO:0019628">
    <property type="term" value="P:urate catabolic process"/>
    <property type="evidence" value="ECO:0007669"/>
    <property type="project" value="UniProtKB-UniPathway"/>
</dbReference>
<dbReference type="AlphaFoldDB" id="A0A1U7LRB4"/>
<feature type="active site" description="Charge relay system" evidence="8">
    <location>
        <position position="258"/>
    </location>
</feature>
<dbReference type="Pfam" id="PF01014">
    <property type="entry name" value="Uricase"/>
    <property type="match status" value="2"/>
</dbReference>
<feature type="binding site" evidence="9">
    <location>
        <position position="230"/>
    </location>
    <ligand>
        <name>urate</name>
        <dbReference type="ChEBI" id="CHEBI:17775"/>
    </ligand>
</feature>
<name>A0A1U7LRB4_NEOID</name>
<evidence type="ECO:0000256" key="8">
    <source>
        <dbReference type="PIRSR" id="PIRSR000241-1"/>
    </source>
</evidence>
<evidence type="ECO:0000256" key="3">
    <source>
        <dbReference type="ARBA" id="ARBA00009760"/>
    </source>
</evidence>
<dbReference type="GO" id="GO:0004846">
    <property type="term" value="F:urate oxidase activity"/>
    <property type="evidence" value="ECO:0007669"/>
    <property type="project" value="UniProtKB-EC"/>
</dbReference>
<feature type="binding site" evidence="9">
    <location>
        <position position="229"/>
    </location>
    <ligand>
        <name>urate</name>
        <dbReference type="ChEBI" id="CHEBI:17775"/>
    </ligand>
</feature>